<feature type="region of interest" description="Disordered" evidence="1">
    <location>
        <begin position="211"/>
        <end position="250"/>
    </location>
</feature>
<dbReference type="AlphaFoldDB" id="A0A9P7YFG1"/>
<accession>A0A9P7YFG1</accession>
<organism evidence="2 3">
    <name type="scientific">Amylocarpus encephaloides</name>
    <dbReference type="NCBI Taxonomy" id="45428"/>
    <lineage>
        <taxon>Eukaryota</taxon>
        <taxon>Fungi</taxon>
        <taxon>Dikarya</taxon>
        <taxon>Ascomycota</taxon>
        <taxon>Pezizomycotina</taxon>
        <taxon>Leotiomycetes</taxon>
        <taxon>Helotiales</taxon>
        <taxon>Helotiales incertae sedis</taxon>
        <taxon>Amylocarpus</taxon>
    </lineage>
</organism>
<protein>
    <submittedName>
        <fullName evidence="2">Uncharacterized protein</fullName>
    </submittedName>
</protein>
<dbReference type="Proteomes" id="UP000824998">
    <property type="component" value="Unassembled WGS sequence"/>
</dbReference>
<dbReference type="EMBL" id="MU251532">
    <property type="protein sequence ID" value="KAG9232744.1"/>
    <property type="molecule type" value="Genomic_DNA"/>
</dbReference>
<evidence type="ECO:0000313" key="3">
    <source>
        <dbReference type="Proteomes" id="UP000824998"/>
    </source>
</evidence>
<feature type="compositionally biased region" description="Polar residues" evidence="1">
    <location>
        <begin position="230"/>
        <end position="239"/>
    </location>
</feature>
<feature type="region of interest" description="Disordered" evidence="1">
    <location>
        <begin position="115"/>
        <end position="141"/>
    </location>
</feature>
<sequence length="250" mass="27871">MYGASPPLPQILSPHLRHMCSCTPQYRTMASLEKRDGDDIDCPLSFWERSGMMNSDMLQLAGANRTPRGRILADPVAFHRPSMMISVARRARESALVRVDLDANARCGPRIRPREGCINSHSESDDKEFGAASASHSRQPNQLEDDWPYLVVPHVTRDTRHLPELLLRHRRSARFGGRKYRGSCTHSSTRSDLTTPYGVLIDERQARKVEPVEAAGSNQRSRVGDCGIDSTAQTSTARSTETHHLCAPSN</sequence>
<evidence type="ECO:0000256" key="1">
    <source>
        <dbReference type="SAM" id="MobiDB-lite"/>
    </source>
</evidence>
<evidence type="ECO:0000313" key="2">
    <source>
        <dbReference type="EMBL" id="KAG9232744.1"/>
    </source>
</evidence>
<keyword evidence="3" id="KW-1185">Reference proteome</keyword>
<gene>
    <name evidence="2" type="ORF">BJ875DRAFT_544294</name>
</gene>
<name>A0A9P7YFG1_9HELO</name>
<proteinExistence type="predicted"/>
<reference evidence="2" key="1">
    <citation type="journal article" date="2021" name="IMA Fungus">
        <title>Genomic characterization of three marine fungi, including Emericellopsis atlantica sp. nov. with signatures of a generalist lifestyle and marine biomass degradation.</title>
        <authorList>
            <person name="Hagestad O.C."/>
            <person name="Hou L."/>
            <person name="Andersen J.H."/>
            <person name="Hansen E.H."/>
            <person name="Altermark B."/>
            <person name="Li C."/>
            <person name="Kuhnert E."/>
            <person name="Cox R.J."/>
            <person name="Crous P.W."/>
            <person name="Spatafora J.W."/>
            <person name="Lail K."/>
            <person name="Amirebrahimi M."/>
            <person name="Lipzen A."/>
            <person name="Pangilinan J."/>
            <person name="Andreopoulos W."/>
            <person name="Hayes R.D."/>
            <person name="Ng V."/>
            <person name="Grigoriev I.V."/>
            <person name="Jackson S.A."/>
            <person name="Sutton T.D.S."/>
            <person name="Dobson A.D.W."/>
            <person name="Rama T."/>
        </authorList>
    </citation>
    <scope>NUCLEOTIDE SEQUENCE</scope>
    <source>
        <strain evidence="2">TRa018bII</strain>
    </source>
</reference>
<comment type="caution">
    <text evidence="2">The sequence shown here is derived from an EMBL/GenBank/DDBJ whole genome shotgun (WGS) entry which is preliminary data.</text>
</comment>